<proteinExistence type="inferred from homology"/>
<dbReference type="EMBL" id="BOOY01000043">
    <property type="protein sequence ID" value="GIJ06615.1"/>
    <property type="molecule type" value="Genomic_DNA"/>
</dbReference>
<keyword evidence="4 6" id="KW-1133">Transmembrane helix</keyword>
<evidence type="ECO:0000256" key="4">
    <source>
        <dbReference type="ARBA" id="ARBA00022989"/>
    </source>
</evidence>
<evidence type="ECO:0000313" key="7">
    <source>
        <dbReference type="EMBL" id="GIJ06615.1"/>
    </source>
</evidence>
<dbReference type="InterPro" id="IPR045214">
    <property type="entry name" value="Surf1/Surf4"/>
</dbReference>
<dbReference type="InterPro" id="IPR002994">
    <property type="entry name" value="Surf1/Shy1"/>
</dbReference>
<evidence type="ECO:0000256" key="5">
    <source>
        <dbReference type="ARBA" id="ARBA00023136"/>
    </source>
</evidence>
<protein>
    <recommendedName>
        <fullName evidence="6">SURF1-like protein</fullName>
    </recommendedName>
</protein>
<evidence type="ECO:0000256" key="3">
    <source>
        <dbReference type="ARBA" id="ARBA00022692"/>
    </source>
</evidence>
<organism evidence="7 8">
    <name type="scientific">Spirilliplanes yamanashiensis</name>
    <dbReference type="NCBI Taxonomy" id="42233"/>
    <lineage>
        <taxon>Bacteria</taxon>
        <taxon>Bacillati</taxon>
        <taxon>Actinomycetota</taxon>
        <taxon>Actinomycetes</taxon>
        <taxon>Micromonosporales</taxon>
        <taxon>Micromonosporaceae</taxon>
        <taxon>Spirilliplanes</taxon>
    </lineage>
</organism>
<keyword evidence="3 6" id="KW-0812">Transmembrane</keyword>
<evidence type="ECO:0000313" key="8">
    <source>
        <dbReference type="Proteomes" id="UP000652013"/>
    </source>
</evidence>
<dbReference type="GO" id="GO:0005886">
    <property type="term" value="C:plasma membrane"/>
    <property type="evidence" value="ECO:0007669"/>
    <property type="project" value="UniProtKB-SubCell"/>
</dbReference>
<accession>A0A8J4DMW6</accession>
<name>A0A8J4DMW6_9ACTN</name>
<feature type="transmembrane region" description="Helical" evidence="6">
    <location>
        <begin position="218"/>
        <end position="237"/>
    </location>
</feature>
<dbReference type="RefSeq" id="WP_203941779.1">
    <property type="nucleotide sequence ID" value="NZ_BAAAGJ010000001.1"/>
</dbReference>
<dbReference type="AlphaFoldDB" id="A0A8J4DMW6"/>
<gene>
    <name evidence="7" type="ORF">Sya03_59670</name>
</gene>
<sequence length="258" mass="27832">MYGFLLSRRWLGYAVVGVLAAAAMVLLGNWQWDRYQDRRASNERVEAGGQATPAPVAAVLPRGDGAAPPGSEWARITATGRYDAANEILARGRTVNARVGFEVVTPLVLDDGSAVLVDRGWIEAIPGDALARPTIPPPPTGPVTVVGRVHLSETRPRAVDRRDGRLEVRRISATQLEDHLPYPVLNGYVLLTEQTPAAGGQLTPIPIRTQNAWQSGAYAVQWWLFAALVPVGFWWAARRETRDQGAAAGTDTVVATVA</sequence>
<dbReference type="PANTHER" id="PTHR23427:SF2">
    <property type="entry name" value="SURFEIT LOCUS PROTEIN 1"/>
    <property type="match status" value="1"/>
</dbReference>
<comment type="similarity">
    <text evidence="2 6">Belongs to the SURF1 family.</text>
</comment>
<reference evidence="7" key="1">
    <citation type="submission" date="2021-01" db="EMBL/GenBank/DDBJ databases">
        <title>Whole genome shotgun sequence of Spirilliplanes yamanashiensis NBRC 15828.</title>
        <authorList>
            <person name="Komaki H."/>
            <person name="Tamura T."/>
        </authorList>
    </citation>
    <scope>NUCLEOTIDE SEQUENCE</scope>
    <source>
        <strain evidence="7">NBRC 15828</strain>
    </source>
</reference>
<comment type="caution">
    <text evidence="7">The sequence shown here is derived from an EMBL/GenBank/DDBJ whole genome shotgun (WGS) entry which is preliminary data.</text>
</comment>
<dbReference type="Pfam" id="PF02104">
    <property type="entry name" value="SURF1"/>
    <property type="match status" value="1"/>
</dbReference>
<feature type="transmembrane region" description="Helical" evidence="6">
    <location>
        <begin position="12"/>
        <end position="32"/>
    </location>
</feature>
<dbReference type="PANTHER" id="PTHR23427">
    <property type="entry name" value="SURFEIT LOCUS PROTEIN"/>
    <property type="match status" value="1"/>
</dbReference>
<dbReference type="CDD" id="cd06662">
    <property type="entry name" value="SURF1"/>
    <property type="match status" value="1"/>
</dbReference>
<keyword evidence="6" id="KW-1003">Cell membrane</keyword>
<keyword evidence="8" id="KW-1185">Reference proteome</keyword>
<evidence type="ECO:0000256" key="6">
    <source>
        <dbReference type="RuleBase" id="RU363076"/>
    </source>
</evidence>
<dbReference type="Proteomes" id="UP000652013">
    <property type="component" value="Unassembled WGS sequence"/>
</dbReference>
<keyword evidence="5 6" id="KW-0472">Membrane</keyword>
<evidence type="ECO:0000256" key="1">
    <source>
        <dbReference type="ARBA" id="ARBA00004370"/>
    </source>
</evidence>
<dbReference type="PROSITE" id="PS50895">
    <property type="entry name" value="SURF1"/>
    <property type="match status" value="1"/>
</dbReference>
<comment type="subcellular location">
    <subcellularLocation>
        <location evidence="6">Cell membrane</location>
        <topology evidence="6">Multi-pass membrane protein</topology>
    </subcellularLocation>
    <subcellularLocation>
        <location evidence="1">Membrane</location>
    </subcellularLocation>
</comment>
<evidence type="ECO:0000256" key="2">
    <source>
        <dbReference type="ARBA" id="ARBA00007165"/>
    </source>
</evidence>